<dbReference type="SMART" id="SM00256">
    <property type="entry name" value="FBOX"/>
    <property type="match status" value="1"/>
</dbReference>
<dbReference type="Proteomes" id="UP000044841">
    <property type="component" value="Unassembled WGS sequence"/>
</dbReference>
<evidence type="ECO:0000313" key="4">
    <source>
        <dbReference type="EMBL" id="CUA77368.1"/>
    </source>
</evidence>
<dbReference type="PROSITE" id="PS50181">
    <property type="entry name" value="FBOX"/>
    <property type="match status" value="1"/>
</dbReference>
<dbReference type="InterPro" id="IPR036047">
    <property type="entry name" value="F-box-like_dom_sf"/>
</dbReference>
<reference evidence="4 5" key="1">
    <citation type="submission" date="2015-07" db="EMBL/GenBank/DDBJ databases">
        <authorList>
            <person name="Noorani M."/>
        </authorList>
    </citation>
    <scope>NUCLEOTIDE SEQUENCE [LARGE SCALE GENOMIC DNA]</scope>
    <source>
        <strain evidence="4">BBA 69670</strain>
    </source>
</reference>
<feature type="region of interest" description="Disordered" evidence="1">
    <location>
        <begin position="809"/>
        <end position="835"/>
    </location>
</feature>
<feature type="signal peptide" evidence="2">
    <location>
        <begin position="1"/>
        <end position="23"/>
    </location>
</feature>
<protein>
    <recommendedName>
        <fullName evidence="3">F-box domain-containing protein</fullName>
    </recommendedName>
</protein>
<feature type="compositionally biased region" description="Acidic residues" evidence="1">
    <location>
        <begin position="811"/>
        <end position="833"/>
    </location>
</feature>
<sequence>MSTFSRIAAVVVFLFSVGLLVSALPSPRGDDSWSIVGADTIPLCGVLAKFFVEVKACLEAITLCQDIVAVKLQIVAFVGLLRGCTADLVKIGADVKIAAEVQASIVTCFVSFLTLLVKVCVDLTAKFGLKVVVALCVEVDVCLHALLVQLNVCIHGVLALIVKGCTESVVAMAPKRRRTQKKQACEQDHRLSLLDMPIEILSEVGSYVLPIDLLSLSRTNKSLRSLLMDRSSRHVWQSAMQNMEGLPPCPSNWSEPRYLSLIFSKTCSICDKPARSRIDEVLLVRLCGGCRDEKLMPLAELPKSLHSLVHHSTRITRRESHVLREDAEAVCNRYNQLRKYGDGVLFGAWVEHRKRRTNNRRKHALQLIKFLDALEQEQIHERDDLKAARRADIEARLLEQGWTRDDMDFTTNYQWKKQWLALVEQPKQLTERVWTNLYPKLHDLLESNRQARLTKENAERQRARKTCLKRFLFEIERNTPPLLKFEFQKSTGSQQNYKFRDIFPDVEDALEWPLIQTMNDNDLSVTAFRQQLLEHKDDISNLLTQWREKIRAHMVALLRTENRTYNPILEPPDSSTSDPFIDLSDDFKLLLRADSLFYLARTFNGIRFPFVYHETVEAGHDTYCCDRQGLWVGGKKDPLDMDRFRRYSNAQKVARVLLRSIGKPNASFLELETEDYVCGRCHDTKPRSWGEIVQHYVEQKRTYMRIQESAPKLAKKGITYNDVHDPEFDEDQPLIRILEPRISDKKVVPLRECNLCIKKPIALELVASENKLLRHLLEVHDIAEPELGIDYDISDRSTFGLEAGFGYDFRDADDNESDSESGDEEESDSDCDGEGQRWVSSFWFVHNGRWVKPGY</sequence>
<dbReference type="AlphaFoldDB" id="A0A0K6GFI0"/>
<evidence type="ECO:0000256" key="2">
    <source>
        <dbReference type="SAM" id="SignalP"/>
    </source>
</evidence>
<dbReference type="SUPFAM" id="SSF81383">
    <property type="entry name" value="F-box domain"/>
    <property type="match status" value="1"/>
</dbReference>
<gene>
    <name evidence="4" type="ORF">RSOLAG22IIIB_06683</name>
</gene>
<evidence type="ECO:0000313" key="5">
    <source>
        <dbReference type="Proteomes" id="UP000044841"/>
    </source>
</evidence>
<evidence type="ECO:0000259" key="3">
    <source>
        <dbReference type="PROSITE" id="PS50181"/>
    </source>
</evidence>
<accession>A0A0K6GFI0</accession>
<keyword evidence="2" id="KW-0732">Signal</keyword>
<dbReference type="Pfam" id="PF00646">
    <property type="entry name" value="F-box"/>
    <property type="match status" value="1"/>
</dbReference>
<name>A0A0K6GFI0_9AGAM</name>
<dbReference type="EMBL" id="CYGV01001833">
    <property type="protein sequence ID" value="CUA77368.1"/>
    <property type="molecule type" value="Genomic_DNA"/>
</dbReference>
<keyword evidence="5" id="KW-1185">Reference proteome</keyword>
<organism evidence="4 5">
    <name type="scientific">Rhizoctonia solani</name>
    <dbReference type="NCBI Taxonomy" id="456999"/>
    <lineage>
        <taxon>Eukaryota</taxon>
        <taxon>Fungi</taxon>
        <taxon>Dikarya</taxon>
        <taxon>Basidiomycota</taxon>
        <taxon>Agaricomycotina</taxon>
        <taxon>Agaricomycetes</taxon>
        <taxon>Cantharellales</taxon>
        <taxon>Ceratobasidiaceae</taxon>
        <taxon>Rhizoctonia</taxon>
    </lineage>
</organism>
<proteinExistence type="predicted"/>
<feature type="domain" description="F-box" evidence="3">
    <location>
        <begin position="190"/>
        <end position="239"/>
    </location>
</feature>
<feature type="chain" id="PRO_5005503266" description="F-box domain-containing protein" evidence="2">
    <location>
        <begin position="24"/>
        <end position="855"/>
    </location>
</feature>
<dbReference type="InterPro" id="IPR001810">
    <property type="entry name" value="F-box_dom"/>
</dbReference>
<evidence type="ECO:0000256" key="1">
    <source>
        <dbReference type="SAM" id="MobiDB-lite"/>
    </source>
</evidence>